<feature type="domain" description="GST N-terminal" evidence="1">
    <location>
        <begin position="1"/>
        <end position="78"/>
    </location>
</feature>
<dbReference type="Gene3D" id="1.20.1050.10">
    <property type="match status" value="1"/>
</dbReference>
<dbReference type="Pfam" id="PF13409">
    <property type="entry name" value="GST_N_2"/>
    <property type="match status" value="1"/>
</dbReference>
<keyword evidence="4" id="KW-1185">Reference proteome</keyword>
<name>A0A1X6NN23_PORUM</name>
<feature type="domain" description="GST C-terminal" evidence="2">
    <location>
        <begin position="82"/>
        <end position="208"/>
    </location>
</feature>
<dbReference type="InterPro" id="IPR036282">
    <property type="entry name" value="Glutathione-S-Trfase_C_sf"/>
</dbReference>
<organism evidence="3 4">
    <name type="scientific">Porphyra umbilicalis</name>
    <name type="common">Purple laver</name>
    <name type="synonym">Red alga</name>
    <dbReference type="NCBI Taxonomy" id="2786"/>
    <lineage>
        <taxon>Eukaryota</taxon>
        <taxon>Rhodophyta</taxon>
        <taxon>Bangiophyceae</taxon>
        <taxon>Bangiales</taxon>
        <taxon>Bangiaceae</taxon>
        <taxon>Porphyra</taxon>
    </lineage>
</organism>
<dbReference type="SFLD" id="SFLDS00019">
    <property type="entry name" value="Glutathione_Transferase_(cytos"/>
    <property type="match status" value="1"/>
</dbReference>
<dbReference type="InterPro" id="IPR010987">
    <property type="entry name" value="Glutathione-S-Trfase_C-like"/>
</dbReference>
<evidence type="ECO:0000259" key="1">
    <source>
        <dbReference type="PROSITE" id="PS50404"/>
    </source>
</evidence>
<dbReference type="AlphaFoldDB" id="A0A1X6NN23"/>
<protein>
    <recommendedName>
        <fullName evidence="5">Glutathione S-transferase</fullName>
    </recommendedName>
</protein>
<reference evidence="3 4" key="1">
    <citation type="submission" date="2017-03" db="EMBL/GenBank/DDBJ databases">
        <title>WGS assembly of Porphyra umbilicalis.</title>
        <authorList>
            <person name="Brawley S.H."/>
            <person name="Blouin N.A."/>
            <person name="Ficko-Blean E."/>
            <person name="Wheeler G.L."/>
            <person name="Lohr M."/>
            <person name="Goodson H.V."/>
            <person name="Jenkins J.W."/>
            <person name="Blaby-Haas C.E."/>
            <person name="Helliwell K.E."/>
            <person name="Chan C."/>
            <person name="Marriage T."/>
            <person name="Bhattacharya D."/>
            <person name="Klein A.S."/>
            <person name="Badis Y."/>
            <person name="Brodie J."/>
            <person name="Cao Y."/>
            <person name="Collen J."/>
            <person name="Dittami S.M."/>
            <person name="Gachon C.M."/>
            <person name="Green B.R."/>
            <person name="Karpowicz S."/>
            <person name="Kim J.W."/>
            <person name="Kudahl U."/>
            <person name="Lin S."/>
            <person name="Michel G."/>
            <person name="Mittag M."/>
            <person name="Olson B.J."/>
            <person name="Pangilinan J."/>
            <person name="Peng Y."/>
            <person name="Qiu H."/>
            <person name="Shu S."/>
            <person name="Singer J.T."/>
            <person name="Smith A.G."/>
            <person name="Sprecher B.N."/>
            <person name="Wagner V."/>
            <person name="Wang W."/>
            <person name="Wang Z.-Y."/>
            <person name="Yan J."/>
            <person name="Yarish C."/>
            <person name="Zoeuner-Riek S."/>
            <person name="Zhuang Y."/>
            <person name="Zou Y."/>
            <person name="Lindquist E.A."/>
            <person name="Grimwood J."/>
            <person name="Barry K."/>
            <person name="Rokhsar D.S."/>
            <person name="Schmutz J."/>
            <person name="Stiller J.W."/>
            <person name="Grossman A.R."/>
            <person name="Prochnik S.E."/>
        </authorList>
    </citation>
    <scope>NUCLEOTIDE SEQUENCE [LARGE SCALE GENOMIC DNA]</scope>
    <source>
        <strain evidence="3">4086291</strain>
    </source>
</reference>
<dbReference type="PANTHER" id="PTHR11571:SF252">
    <property type="entry name" value="GLUTATHIONE S-TRANSFERASE"/>
    <property type="match status" value="1"/>
</dbReference>
<dbReference type="InterPro" id="IPR004046">
    <property type="entry name" value="GST_C"/>
</dbReference>
<proteinExistence type="predicted"/>
<evidence type="ECO:0000313" key="3">
    <source>
        <dbReference type="EMBL" id="OSX69985.1"/>
    </source>
</evidence>
<dbReference type="InterPro" id="IPR004045">
    <property type="entry name" value="Glutathione_S-Trfase_N"/>
</dbReference>
<evidence type="ECO:0000259" key="2">
    <source>
        <dbReference type="PROSITE" id="PS50405"/>
    </source>
</evidence>
<dbReference type="InterPro" id="IPR036249">
    <property type="entry name" value="Thioredoxin-like_sf"/>
</dbReference>
<evidence type="ECO:0000313" key="4">
    <source>
        <dbReference type="Proteomes" id="UP000218209"/>
    </source>
</evidence>
<accession>A0A1X6NN23</accession>
<dbReference type="GO" id="GO:0006749">
    <property type="term" value="P:glutathione metabolic process"/>
    <property type="evidence" value="ECO:0007669"/>
    <property type="project" value="TreeGrafter"/>
</dbReference>
<sequence>MKLMYFGDFRGRAEPIRLALHGGNVAFTDERFPQSEWPTIKPTTPRGAVPTLTLDDGTVLTESLALLRYAGKIGTPVLYPADPTTAAKVDEAVDILASITNAIAATLPLPEKEQATKRASLIAEGGEVAKALAWVDAAAAANGGGFLVGEGLTIADCMLKGPIQWILSGVLDGVPKTVLDLYPSILKVFAHVSEVPQIKKYETQQYSS</sequence>
<dbReference type="Gene3D" id="3.40.30.10">
    <property type="entry name" value="Glutaredoxin"/>
    <property type="match status" value="1"/>
</dbReference>
<dbReference type="PROSITE" id="PS50405">
    <property type="entry name" value="GST_CTER"/>
    <property type="match status" value="1"/>
</dbReference>
<dbReference type="PANTHER" id="PTHR11571">
    <property type="entry name" value="GLUTATHIONE S-TRANSFERASE"/>
    <property type="match status" value="1"/>
</dbReference>
<evidence type="ECO:0008006" key="5">
    <source>
        <dbReference type="Google" id="ProtNLM"/>
    </source>
</evidence>
<dbReference type="EMBL" id="KV919341">
    <property type="protein sequence ID" value="OSX69985.1"/>
    <property type="molecule type" value="Genomic_DNA"/>
</dbReference>
<dbReference type="Pfam" id="PF14497">
    <property type="entry name" value="GST_C_3"/>
    <property type="match status" value="1"/>
</dbReference>
<dbReference type="OrthoDB" id="302at2759"/>
<dbReference type="GO" id="GO:0004364">
    <property type="term" value="F:glutathione transferase activity"/>
    <property type="evidence" value="ECO:0007669"/>
    <property type="project" value="TreeGrafter"/>
</dbReference>
<dbReference type="SUPFAM" id="SSF47616">
    <property type="entry name" value="GST C-terminal domain-like"/>
    <property type="match status" value="1"/>
</dbReference>
<dbReference type="CDD" id="cd03039">
    <property type="entry name" value="GST_N_Sigma_like"/>
    <property type="match status" value="1"/>
</dbReference>
<dbReference type="SUPFAM" id="SSF52833">
    <property type="entry name" value="Thioredoxin-like"/>
    <property type="match status" value="1"/>
</dbReference>
<dbReference type="Proteomes" id="UP000218209">
    <property type="component" value="Unassembled WGS sequence"/>
</dbReference>
<dbReference type="InterPro" id="IPR040079">
    <property type="entry name" value="Glutathione_S-Trfase"/>
</dbReference>
<dbReference type="InterPro" id="IPR050213">
    <property type="entry name" value="GST_superfamily"/>
</dbReference>
<dbReference type="PROSITE" id="PS50404">
    <property type="entry name" value="GST_NTER"/>
    <property type="match status" value="1"/>
</dbReference>
<gene>
    <name evidence="3" type="ORF">BU14_0968s0002</name>
</gene>